<organism evidence="1 2">
    <name type="scientific">Saprolegnia diclina (strain VS20)</name>
    <dbReference type="NCBI Taxonomy" id="1156394"/>
    <lineage>
        <taxon>Eukaryota</taxon>
        <taxon>Sar</taxon>
        <taxon>Stramenopiles</taxon>
        <taxon>Oomycota</taxon>
        <taxon>Saprolegniomycetes</taxon>
        <taxon>Saprolegniales</taxon>
        <taxon>Saprolegniaceae</taxon>
        <taxon>Saprolegnia</taxon>
    </lineage>
</organism>
<proteinExistence type="predicted"/>
<dbReference type="Proteomes" id="UP000030762">
    <property type="component" value="Unassembled WGS sequence"/>
</dbReference>
<protein>
    <submittedName>
        <fullName evidence="1">Uncharacterized protein</fullName>
    </submittedName>
</protein>
<sequence length="386" mass="42547">MGKETPMALTRAESVMIASYVVDLEVKERVLMVTKWAARQVVLTGQTLEVMDGEKLKFACNTTYCTTRLLEPLDASRLFPFQLLEHGKVKLTLNAPTSSAREDFLSHLEKSVVSDTWAVETKDTWDSFLSVAVAINEKKTLEGKLSVKPSNVSIQQVTQHMLDMKEVYDVVAGLPDVDSLYELFLSLERDYSNGVLGNFAHTVHLLHPVMYSKGLKAGTPLVDTLTRCPHVSCGAALPLPTVYLMHIRSQAINCPSCGRGVLYETFNLAAFVKNNPSFTVNCTLRNAAVEYVVAVPDVPGNGTWATFVVQLQHNIAAGASAASTAGVATMRSTIQAAVKAYRQNVLGRFHLDLVQGMFRQLDFVNKMCPHFEYWTHPDVITALCTS</sequence>
<dbReference type="RefSeq" id="XP_008614996.1">
    <property type="nucleotide sequence ID" value="XM_008616774.1"/>
</dbReference>
<evidence type="ECO:0000313" key="1">
    <source>
        <dbReference type="EMBL" id="EQC31597.1"/>
    </source>
</evidence>
<name>T0RNK5_SAPDV</name>
<dbReference type="VEuPathDB" id="FungiDB:SDRG_10767"/>
<dbReference type="EMBL" id="JH767168">
    <property type="protein sequence ID" value="EQC31597.1"/>
    <property type="molecule type" value="Genomic_DNA"/>
</dbReference>
<accession>T0RNK5</accession>
<dbReference type="OrthoDB" id="83406at2759"/>
<dbReference type="GeneID" id="19951494"/>
<keyword evidence="2" id="KW-1185">Reference proteome</keyword>
<dbReference type="STRING" id="1156394.T0RNK5"/>
<evidence type="ECO:0000313" key="2">
    <source>
        <dbReference type="Proteomes" id="UP000030762"/>
    </source>
</evidence>
<dbReference type="InParanoid" id="T0RNK5"/>
<gene>
    <name evidence="1" type="ORF">SDRG_10767</name>
</gene>
<reference evidence="1 2" key="1">
    <citation type="submission" date="2012-04" db="EMBL/GenBank/DDBJ databases">
        <title>The Genome Sequence of Saprolegnia declina VS20.</title>
        <authorList>
            <consortium name="The Broad Institute Genome Sequencing Platform"/>
            <person name="Russ C."/>
            <person name="Nusbaum C."/>
            <person name="Tyler B."/>
            <person name="van West P."/>
            <person name="Dieguez-Uribeondo J."/>
            <person name="de Bruijn I."/>
            <person name="Tripathy S."/>
            <person name="Jiang R."/>
            <person name="Young S.K."/>
            <person name="Zeng Q."/>
            <person name="Gargeya S."/>
            <person name="Fitzgerald M."/>
            <person name="Haas B."/>
            <person name="Abouelleil A."/>
            <person name="Alvarado L."/>
            <person name="Arachchi H.M."/>
            <person name="Berlin A."/>
            <person name="Chapman S.B."/>
            <person name="Goldberg J."/>
            <person name="Griggs A."/>
            <person name="Gujja S."/>
            <person name="Hansen M."/>
            <person name="Howarth C."/>
            <person name="Imamovic A."/>
            <person name="Larimer J."/>
            <person name="McCowen C."/>
            <person name="Montmayeur A."/>
            <person name="Murphy C."/>
            <person name="Neiman D."/>
            <person name="Pearson M."/>
            <person name="Priest M."/>
            <person name="Roberts A."/>
            <person name="Saif S."/>
            <person name="Shea T."/>
            <person name="Sisk P."/>
            <person name="Sykes S."/>
            <person name="Wortman J."/>
            <person name="Nusbaum C."/>
            <person name="Birren B."/>
        </authorList>
    </citation>
    <scope>NUCLEOTIDE SEQUENCE [LARGE SCALE GENOMIC DNA]</scope>
    <source>
        <strain evidence="1 2">VS20</strain>
    </source>
</reference>
<dbReference type="AlphaFoldDB" id="T0RNK5"/>